<keyword evidence="1" id="KW-1133">Transmembrane helix</keyword>
<dbReference type="AlphaFoldDB" id="A0ABD5SG28"/>
<name>A0ABD5SG28_9EURY</name>
<gene>
    <name evidence="2" type="ORF">ACFQEU_12085</name>
</gene>
<sequence length="237" mass="24774">MTADSATEQLVRAHEYTDEHGYATAEVVAEPYVEAGRIRVPIEVLTTGERHTVAFDPPATWSEEYPIVRLVESLGYGPGGLAVLDGERFPVELDGPPGDAPPQPVFDTAEQQPSNPTVAGAEIPELSRETVGRGATETLRLAGRSAQYAVAVATFFAVVAVGTIVAATVTYATVLSGFLALSALTLAGGSGPIGALLPVLATLVAIHVVVSRRIRSGLPNESAGGSRGTRPTLDRYR</sequence>
<evidence type="ECO:0000313" key="2">
    <source>
        <dbReference type="EMBL" id="MFC6754195.1"/>
    </source>
</evidence>
<evidence type="ECO:0000313" key="3">
    <source>
        <dbReference type="Proteomes" id="UP001596442"/>
    </source>
</evidence>
<keyword evidence="3" id="KW-1185">Reference proteome</keyword>
<reference evidence="2 3" key="1">
    <citation type="journal article" date="2019" name="Int. J. Syst. Evol. Microbiol.">
        <title>The Global Catalogue of Microorganisms (GCM) 10K type strain sequencing project: providing services to taxonomists for standard genome sequencing and annotation.</title>
        <authorList>
            <consortium name="The Broad Institute Genomics Platform"/>
            <consortium name="The Broad Institute Genome Sequencing Center for Infectious Disease"/>
            <person name="Wu L."/>
            <person name="Ma J."/>
        </authorList>
    </citation>
    <scope>NUCLEOTIDE SEQUENCE [LARGE SCALE GENOMIC DNA]</scope>
    <source>
        <strain evidence="2 3">CGMCC 1.3239</strain>
    </source>
</reference>
<dbReference type="Proteomes" id="UP001596442">
    <property type="component" value="Unassembled WGS sequence"/>
</dbReference>
<evidence type="ECO:0000256" key="1">
    <source>
        <dbReference type="SAM" id="Phobius"/>
    </source>
</evidence>
<proteinExistence type="predicted"/>
<feature type="transmembrane region" description="Helical" evidence="1">
    <location>
        <begin position="193"/>
        <end position="210"/>
    </location>
</feature>
<dbReference type="EMBL" id="JBHSWW010000213">
    <property type="protein sequence ID" value="MFC6754195.1"/>
    <property type="molecule type" value="Genomic_DNA"/>
</dbReference>
<comment type="caution">
    <text evidence="2">The sequence shown here is derived from an EMBL/GenBank/DDBJ whole genome shotgun (WGS) entry which is preliminary data.</text>
</comment>
<keyword evidence="1" id="KW-0472">Membrane</keyword>
<dbReference type="RefSeq" id="WP_379782468.1">
    <property type="nucleotide sequence ID" value="NZ_JBHSWW010000213.1"/>
</dbReference>
<organism evidence="2 3">
    <name type="scientific">Halorubrum tibetense</name>
    <dbReference type="NCBI Taxonomy" id="175631"/>
    <lineage>
        <taxon>Archaea</taxon>
        <taxon>Methanobacteriati</taxon>
        <taxon>Methanobacteriota</taxon>
        <taxon>Stenosarchaea group</taxon>
        <taxon>Halobacteria</taxon>
        <taxon>Halobacteriales</taxon>
        <taxon>Haloferacaceae</taxon>
        <taxon>Halorubrum</taxon>
    </lineage>
</organism>
<feature type="transmembrane region" description="Helical" evidence="1">
    <location>
        <begin position="148"/>
        <end position="181"/>
    </location>
</feature>
<accession>A0ABD5SG28</accession>
<keyword evidence="1" id="KW-0812">Transmembrane</keyword>
<protein>
    <submittedName>
        <fullName evidence="2">Uncharacterized protein</fullName>
    </submittedName>
</protein>